<keyword evidence="2" id="KW-1185">Reference proteome</keyword>
<protein>
    <submittedName>
        <fullName evidence="1">Uncharacterized protein</fullName>
    </submittedName>
</protein>
<dbReference type="EMBL" id="CM039433">
    <property type="protein sequence ID" value="KAI4329313.1"/>
    <property type="molecule type" value="Genomic_DNA"/>
</dbReference>
<accession>A0ACB9N040</accession>
<comment type="caution">
    <text evidence="1">The sequence shown here is derived from an EMBL/GenBank/DDBJ whole genome shotgun (WGS) entry which is preliminary data.</text>
</comment>
<reference evidence="1 2" key="1">
    <citation type="journal article" date="2022" name="DNA Res.">
        <title>Chromosomal-level genome assembly of the orchid tree Bauhinia variegata (Leguminosae; Cercidoideae) supports the allotetraploid origin hypothesis of Bauhinia.</title>
        <authorList>
            <person name="Zhong Y."/>
            <person name="Chen Y."/>
            <person name="Zheng D."/>
            <person name="Pang J."/>
            <person name="Liu Y."/>
            <person name="Luo S."/>
            <person name="Meng S."/>
            <person name="Qian L."/>
            <person name="Wei D."/>
            <person name="Dai S."/>
            <person name="Zhou R."/>
        </authorList>
    </citation>
    <scope>NUCLEOTIDE SEQUENCE [LARGE SCALE GENOMIC DNA]</scope>
    <source>
        <strain evidence="1">BV-YZ2020</strain>
    </source>
</reference>
<evidence type="ECO:0000313" key="2">
    <source>
        <dbReference type="Proteomes" id="UP000828941"/>
    </source>
</evidence>
<dbReference type="Proteomes" id="UP000828941">
    <property type="component" value="Chromosome 8"/>
</dbReference>
<name>A0ACB9N040_BAUVA</name>
<gene>
    <name evidence="1" type="ORF">L6164_021595</name>
</gene>
<sequence>MHFSSEYFALRSGFCSQTPQHSMASCSFGTSNVKVLNLDIGRKKLGTSQQYGTRSWTCRRTLQCADLVKSQQRKKTLTPCCNPSLKIQSVSKSEDSETKSDDVSEETKFSALTSELILKFNEVEFLLEEVCQTSSIAEVELKCLGFHLRIVRDLTGKIGAYTPPAPASVSESRAPEAPKDLNGSVSTSSLSISKPVSSSEGIQTLLDKAADEGLVIIQSSGVGFFRRSRTIKGNRTPPSCKEKQIVKEGQTVCYIEELGGEVPIKSDVAGEVIKILREDGEPVGYGDALIAVLPSFPGIKKLQ</sequence>
<evidence type="ECO:0000313" key="1">
    <source>
        <dbReference type="EMBL" id="KAI4329313.1"/>
    </source>
</evidence>
<organism evidence="1 2">
    <name type="scientific">Bauhinia variegata</name>
    <name type="common">Purple orchid tree</name>
    <name type="synonym">Phanera variegata</name>
    <dbReference type="NCBI Taxonomy" id="167791"/>
    <lineage>
        <taxon>Eukaryota</taxon>
        <taxon>Viridiplantae</taxon>
        <taxon>Streptophyta</taxon>
        <taxon>Embryophyta</taxon>
        <taxon>Tracheophyta</taxon>
        <taxon>Spermatophyta</taxon>
        <taxon>Magnoliopsida</taxon>
        <taxon>eudicotyledons</taxon>
        <taxon>Gunneridae</taxon>
        <taxon>Pentapetalae</taxon>
        <taxon>rosids</taxon>
        <taxon>fabids</taxon>
        <taxon>Fabales</taxon>
        <taxon>Fabaceae</taxon>
        <taxon>Cercidoideae</taxon>
        <taxon>Cercideae</taxon>
        <taxon>Bauhiniinae</taxon>
        <taxon>Bauhinia</taxon>
    </lineage>
</organism>
<proteinExistence type="predicted"/>